<evidence type="ECO:0000256" key="7">
    <source>
        <dbReference type="ARBA" id="ARBA00022989"/>
    </source>
</evidence>
<organism evidence="12 13">
    <name type="scientific">Orbilia javanica</name>
    <dbReference type="NCBI Taxonomy" id="47235"/>
    <lineage>
        <taxon>Eukaryota</taxon>
        <taxon>Fungi</taxon>
        <taxon>Dikarya</taxon>
        <taxon>Ascomycota</taxon>
        <taxon>Pezizomycotina</taxon>
        <taxon>Orbiliomycetes</taxon>
        <taxon>Orbiliales</taxon>
        <taxon>Orbiliaceae</taxon>
        <taxon>Orbilia</taxon>
    </lineage>
</organism>
<comment type="subcellular location">
    <subcellularLocation>
        <location evidence="1">Membrane</location>
        <topology evidence="1">Multi-pass membrane protein</topology>
    </subcellularLocation>
</comment>
<keyword evidence="5" id="KW-0677">Repeat</keyword>
<comment type="caution">
    <text evidence="12">The sequence shown here is derived from an EMBL/GenBank/DDBJ whole genome shotgun (WGS) entry which is preliminary data.</text>
</comment>
<dbReference type="SUPFAM" id="SSF103506">
    <property type="entry name" value="Mitochondrial carrier"/>
    <property type="match status" value="1"/>
</dbReference>
<name>A0AAN8RJP0_9PEZI</name>
<dbReference type="PANTHER" id="PTHR45939">
    <property type="entry name" value="PEROXISOMAL MEMBRANE PROTEIN PMP34-RELATED"/>
    <property type="match status" value="1"/>
</dbReference>
<sequence length="483" mass="53465">MNRYTYYNSDLDAFELYHLEAEELLKPPSKPRIQPPDEYNAVIAGLSGAIGTSISNIAVYPIDLVVKRLQVQRALRAVASNNNNGDVDTSCSDGKREDVLYKDFTDAAKRIYKEEGGVKAFYEGCLQDTANSMGSAFIYFLSYNFMRQRRLQANTPPSGKPPKTLGVLEELSIGVLSGAIAKFFTAPIANVVTRKQIAALQRQSTKTSQQDTNTTAIIKQIYAEKGIKGFWAGYDATLLLTLNPAITFFLYETLKSLLPREYREKPTGGQTFLLAAISKAVASSIMYPISMAKARSQVRNKDKASGRFVVLEVLKEAYVSGGLVGMYEGVLGEIFKGFFSNGITMLIKETLHRQILSLYIFIIRLRQKNKASSSTATDVGHTAYEAFKQKETAQNITTSTPQQKPDTTKDRVQNVTPEKVDRLGETGMDATRKGLEQLGSEMLHVGDVSGEVGGIDWEDSPLSQKPDEDLRNRILGILWGDKK</sequence>
<dbReference type="Gene3D" id="1.50.40.10">
    <property type="entry name" value="Mitochondrial carrier domain"/>
    <property type="match status" value="1"/>
</dbReference>
<feature type="repeat" description="Solcar" evidence="9">
    <location>
        <begin position="165"/>
        <end position="257"/>
    </location>
</feature>
<dbReference type="GO" id="GO:0015217">
    <property type="term" value="F:ADP transmembrane transporter activity"/>
    <property type="evidence" value="ECO:0007669"/>
    <property type="project" value="TreeGrafter"/>
</dbReference>
<evidence type="ECO:0000256" key="10">
    <source>
        <dbReference type="RuleBase" id="RU000488"/>
    </source>
</evidence>
<dbReference type="PANTHER" id="PTHR45939:SF2">
    <property type="entry name" value="CARRIER PROTEIN, PUTATIVE (AFU_ORTHOLOGUE AFUA_2G13870)-RELATED"/>
    <property type="match status" value="1"/>
</dbReference>
<evidence type="ECO:0000256" key="11">
    <source>
        <dbReference type="SAM" id="MobiDB-lite"/>
    </source>
</evidence>
<dbReference type="AlphaFoldDB" id="A0AAN8RJP0"/>
<dbReference type="InterPro" id="IPR052217">
    <property type="entry name" value="Mito/Peroxisomal_Carrier"/>
</dbReference>
<evidence type="ECO:0000313" key="12">
    <source>
        <dbReference type="EMBL" id="KAK6348369.1"/>
    </source>
</evidence>
<keyword evidence="7" id="KW-1133">Transmembrane helix</keyword>
<keyword evidence="3 10" id="KW-0813">Transport</keyword>
<dbReference type="PROSITE" id="PS50920">
    <property type="entry name" value="SOLCAR"/>
    <property type="match status" value="3"/>
</dbReference>
<feature type="compositionally biased region" description="Basic and acidic residues" evidence="11">
    <location>
        <begin position="406"/>
        <end position="416"/>
    </location>
</feature>
<keyword evidence="6" id="KW-0999">Mitochondrion inner membrane</keyword>
<dbReference type="Pfam" id="PF00153">
    <property type="entry name" value="Mito_carr"/>
    <property type="match status" value="3"/>
</dbReference>
<feature type="region of interest" description="Disordered" evidence="11">
    <location>
        <begin position="390"/>
        <end position="416"/>
    </location>
</feature>
<dbReference type="InterPro" id="IPR018108">
    <property type="entry name" value="MCP_transmembrane"/>
</dbReference>
<protein>
    <submittedName>
        <fullName evidence="12">Uncharacterized protein</fullName>
    </submittedName>
</protein>
<evidence type="ECO:0000256" key="9">
    <source>
        <dbReference type="PROSITE-ProRule" id="PRU00282"/>
    </source>
</evidence>
<dbReference type="Proteomes" id="UP001313282">
    <property type="component" value="Unassembled WGS sequence"/>
</dbReference>
<evidence type="ECO:0000256" key="8">
    <source>
        <dbReference type="ARBA" id="ARBA00023136"/>
    </source>
</evidence>
<evidence type="ECO:0000256" key="6">
    <source>
        <dbReference type="ARBA" id="ARBA00022792"/>
    </source>
</evidence>
<keyword evidence="13" id="KW-1185">Reference proteome</keyword>
<keyword evidence="8 9" id="KW-0472">Membrane</keyword>
<gene>
    <name evidence="12" type="ORF">TWF718_006165</name>
</gene>
<evidence type="ECO:0000256" key="5">
    <source>
        <dbReference type="ARBA" id="ARBA00022737"/>
    </source>
</evidence>
<proteinExistence type="inferred from homology"/>
<evidence type="ECO:0000256" key="4">
    <source>
        <dbReference type="ARBA" id="ARBA00022692"/>
    </source>
</evidence>
<feature type="compositionally biased region" description="Polar residues" evidence="11">
    <location>
        <begin position="392"/>
        <end position="405"/>
    </location>
</feature>
<dbReference type="EMBL" id="JAVHNR010000003">
    <property type="protein sequence ID" value="KAK6348369.1"/>
    <property type="molecule type" value="Genomic_DNA"/>
</dbReference>
<feature type="repeat" description="Solcar" evidence="9">
    <location>
        <begin position="39"/>
        <end position="149"/>
    </location>
</feature>
<evidence type="ECO:0000256" key="3">
    <source>
        <dbReference type="ARBA" id="ARBA00022448"/>
    </source>
</evidence>
<evidence type="ECO:0000256" key="1">
    <source>
        <dbReference type="ARBA" id="ARBA00004141"/>
    </source>
</evidence>
<accession>A0AAN8RJP0</accession>
<keyword evidence="6" id="KW-0496">Mitochondrion</keyword>
<dbReference type="InterPro" id="IPR023395">
    <property type="entry name" value="MCP_dom_sf"/>
</dbReference>
<dbReference type="GO" id="GO:0016020">
    <property type="term" value="C:membrane"/>
    <property type="evidence" value="ECO:0007669"/>
    <property type="project" value="UniProtKB-SubCell"/>
</dbReference>
<comment type="similarity">
    <text evidence="2 10">Belongs to the mitochondrial carrier (TC 2.A.29) family.</text>
</comment>
<evidence type="ECO:0000313" key="13">
    <source>
        <dbReference type="Proteomes" id="UP001313282"/>
    </source>
</evidence>
<feature type="repeat" description="Solcar" evidence="9">
    <location>
        <begin position="270"/>
        <end position="354"/>
    </location>
</feature>
<keyword evidence="4 9" id="KW-0812">Transmembrane</keyword>
<evidence type="ECO:0000256" key="2">
    <source>
        <dbReference type="ARBA" id="ARBA00006375"/>
    </source>
</evidence>
<reference evidence="12 13" key="1">
    <citation type="submission" date="2019-10" db="EMBL/GenBank/DDBJ databases">
        <authorList>
            <person name="Palmer J.M."/>
        </authorList>
    </citation>
    <scope>NUCLEOTIDE SEQUENCE [LARGE SCALE GENOMIC DNA]</scope>
    <source>
        <strain evidence="12 13">TWF718</strain>
    </source>
</reference>